<keyword evidence="3" id="KW-1185">Reference proteome</keyword>
<evidence type="ECO:0000313" key="3">
    <source>
        <dbReference type="Proteomes" id="UP000053593"/>
    </source>
</evidence>
<accession>A0A0D0CBS4</accession>
<reference evidence="2 3" key="1">
    <citation type="submission" date="2014-04" db="EMBL/GenBank/DDBJ databases">
        <title>Evolutionary Origins and Diversification of the Mycorrhizal Mutualists.</title>
        <authorList>
            <consortium name="DOE Joint Genome Institute"/>
            <consortium name="Mycorrhizal Genomics Consortium"/>
            <person name="Kohler A."/>
            <person name="Kuo A."/>
            <person name="Nagy L.G."/>
            <person name="Floudas D."/>
            <person name="Copeland A."/>
            <person name="Barry K.W."/>
            <person name="Cichocki N."/>
            <person name="Veneault-Fourrey C."/>
            <person name="LaButti K."/>
            <person name="Lindquist E.A."/>
            <person name="Lipzen A."/>
            <person name="Lundell T."/>
            <person name="Morin E."/>
            <person name="Murat C."/>
            <person name="Riley R."/>
            <person name="Ohm R."/>
            <person name="Sun H."/>
            <person name="Tunlid A."/>
            <person name="Henrissat B."/>
            <person name="Grigoriev I.V."/>
            <person name="Hibbett D.S."/>
            <person name="Martin F."/>
        </authorList>
    </citation>
    <scope>NUCLEOTIDE SEQUENCE [LARGE SCALE GENOMIC DNA]</scope>
    <source>
        <strain evidence="2 3">FD-317 M1</strain>
    </source>
</reference>
<dbReference type="AlphaFoldDB" id="A0A0D0CBS4"/>
<feature type="region of interest" description="Disordered" evidence="1">
    <location>
        <begin position="125"/>
        <end position="159"/>
    </location>
</feature>
<dbReference type="EMBL" id="KN834777">
    <property type="protein sequence ID" value="KIK59944.1"/>
    <property type="molecule type" value="Genomic_DNA"/>
</dbReference>
<gene>
    <name evidence="2" type="ORF">GYMLUDRAFT_244719</name>
</gene>
<evidence type="ECO:0000256" key="1">
    <source>
        <dbReference type="SAM" id="MobiDB-lite"/>
    </source>
</evidence>
<sequence length="257" mass="28277">MARLFTVGSGLIGKWERLVSRSYESLDDIKKVQDEIKTGVIPAMISYSVPSFFIDSTKYPNMTRVKCCASYSKKDGNFKAAEWSSGLRKPQPSGGEIFGAEDDEDNELASDSDLMLLHQHMGDYIDSDEEVDPNPNHPPASKTSNASSESPKLYTKPCPQTSTFSNPAIKLHNPPTSSYLNARHSSTIPNPQSTRQQAHCLLVVITSALAPTVKPYAYQLILTRTPLPALPNLPNPLIVVLLYPPANFSVYGHGPWQ</sequence>
<protein>
    <submittedName>
        <fullName evidence="2">Uncharacterized protein</fullName>
    </submittedName>
</protein>
<evidence type="ECO:0000313" key="2">
    <source>
        <dbReference type="EMBL" id="KIK59944.1"/>
    </source>
</evidence>
<dbReference type="HOGENOM" id="CLU_071341_0_0_1"/>
<feature type="compositionally biased region" description="Polar residues" evidence="1">
    <location>
        <begin position="141"/>
        <end position="150"/>
    </location>
</feature>
<name>A0A0D0CBS4_9AGAR</name>
<proteinExistence type="predicted"/>
<organism evidence="2 3">
    <name type="scientific">Collybiopsis luxurians FD-317 M1</name>
    <dbReference type="NCBI Taxonomy" id="944289"/>
    <lineage>
        <taxon>Eukaryota</taxon>
        <taxon>Fungi</taxon>
        <taxon>Dikarya</taxon>
        <taxon>Basidiomycota</taxon>
        <taxon>Agaricomycotina</taxon>
        <taxon>Agaricomycetes</taxon>
        <taxon>Agaricomycetidae</taxon>
        <taxon>Agaricales</taxon>
        <taxon>Marasmiineae</taxon>
        <taxon>Omphalotaceae</taxon>
        <taxon>Collybiopsis</taxon>
        <taxon>Collybiopsis luxurians</taxon>
    </lineage>
</organism>
<feature type="region of interest" description="Disordered" evidence="1">
    <location>
        <begin position="82"/>
        <end position="101"/>
    </location>
</feature>
<dbReference type="Proteomes" id="UP000053593">
    <property type="component" value="Unassembled WGS sequence"/>
</dbReference>